<keyword evidence="12" id="KW-0170">Cobalt</keyword>
<keyword evidence="9" id="KW-0862">Zinc</keyword>
<keyword evidence="11" id="KW-0457">Lysine biosynthesis</keyword>
<accession>A0A368DS72</accession>
<dbReference type="UniPathway" id="UPA00034">
    <property type="reaction ID" value="UER00021"/>
</dbReference>
<dbReference type="Proteomes" id="UP000253570">
    <property type="component" value="Unassembled WGS sequence"/>
</dbReference>
<dbReference type="NCBIfam" id="TIGR01246">
    <property type="entry name" value="dapE_proteo"/>
    <property type="match status" value="1"/>
</dbReference>
<dbReference type="EMBL" id="QOQD01000001">
    <property type="protein sequence ID" value="RCL74682.1"/>
    <property type="molecule type" value="Genomic_DNA"/>
</dbReference>
<keyword evidence="6" id="KW-0028">Amino-acid biosynthesis</keyword>
<evidence type="ECO:0000259" key="15">
    <source>
        <dbReference type="Pfam" id="PF07687"/>
    </source>
</evidence>
<evidence type="ECO:0000256" key="2">
    <source>
        <dbReference type="ARBA" id="ARBA00006746"/>
    </source>
</evidence>
<comment type="subunit">
    <text evidence="3">Homodimer.</text>
</comment>
<dbReference type="PANTHER" id="PTHR43808:SF31">
    <property type="entry name" value="N-ACETYL-L-CITRULLINE DEACETYLASE"/>
    <property type="match status" value="1"/>
</dbReference>
<evidence type="ECO:0000313" key="17">
    <source>
        <dbReference type="Proteomes" id="UP000253570"/>
    </source>
</evidence>
<dbReference type="GO" id="GO:0019877">
    <property type="term" value="P:diaminopimelate biosynthetic process"/>
    <property type="evidence" value="ECO:0007669"/>
    <property type="project" value="UniProtKB-KW"/>
</dbReference>
<dbReference type="AlphaFoldDB" id="A0A368DS72"/>
<dbReference type="InterPro" id="IPR002933">
    <property type="entry name" value="Peptidase_M20"/>
</dbReference>
<dbReference type="GO" id="GO:0046872">
    <property type="term" value="F:metal ion binding"/>
    <property type="evidence" value="ECO:0007669"/>
    <property type="project" value="UniProtKB-KW"/>
</dbReference>
<dbReference type="GO" id="GO:0008777">
    <property type="term" value="F:acetylornithine deacetylase activity"/>
    <property type="evidence" value="ECO:0007669"/>
    <property type="project" value="TreeGrafter"/>
</dbReference>
<keyword evidence="7" id="KW-0479">Metal-binding</keyword>
<gene>
    <name evidence="16" type="ORF">DBW71_00620</name>
</gene>
<dbReference type="Pfam" id="PF01546">
    <property type="entry name" value="Peptidase_M20"/>
    <property type="match status" value="1"/>
</dbReference>
<evidence type="ECO:0000256" key="4">
    <source>
        <dbReference type="ARBA" id="ARBA00011921"/>
    </source>
</evidence>
<evidence type="ECO:0000256" key="7">
    <source>
        <dbReference type="ARBA" id="ARBA00022723"/>
    </source>
</evidence>
<reference evidence="16 17" key="1">
    <citation type="journal article" date="2018" name="Microbiome">
        <title>Fine metagenomic profile of the Mediterranean stratified and mixed water columns revealed by assembly and recruitment.</title>
        <authorList>
            <person name="Haro-Moreno J.M."/>
            <person name="Lopez-Perez M."/>
            <person name="De La Torre J.R."/>
            <person name="Picazo A."/>
            <person name="Camacho A."/>
            <person name="Rodriguez-Valera F."/>
        </authorList>
    </citation>
    <scope>NUCLEOTIDE SEQUENCE [LARGE SCALE GENOMIC DNA]</scope>
    <source>
        <strain evidence="16">MED-G57</strain>
    </source>
</reference>
<keyword evidence="8 16" id="KW-0378">Hydrolase</keyword>
<protein>
    <recommendedName>
        <fullName evidence="5 14">Succinyl-diaminopimelate desuccinylase</fullName>
        <ecNumber evidence="4 14">3.5.1.18</ecNumber>
    </recommendedName>
</protein>
<comment type="catalytic activity">
    <reaction evidence="13">
        <text>N-succinyl-(2S,6S)-2,6-diaminopimelate + H2O = (2S,6S)-2,6-diaminopimelate + succinate</text>
        <dbReference type="Rhea" id="RHEA:22608"/>
        <dbReference type="ChEBI" id="CHEBI:15377"/>
        <dbReference type="ChEBI" id="CHEBI:30031"/>
        <dbReference type="ChEBI" id="CHEBI:57609"/>
        <dbReference type="ChEBI" id="CHEBI:58087"/>
        <dbReference type="EC" id="3.5.1.18"/>
    </reaction>
</comment>
<comment type="pathway">
    <text evidence="1">Amino-acid biosynthesis; L-lysine biosynthesis via DAP pathway; LL-2,6-diaminopimelate from (S)-tetrahydrodipicolinate (succinylase route): step 3/3.</text>
</comment>
<evidence type="ECO:0000256" key="9">
    <source>
        <dbReference type="ARBA" id="ARBA00022833"/>
    </source>
</evidence>
<feature type="domain" description="Peptidase M20 dimerisation" evidence="15">
    <location>
        <begin position="183"/>
        <end position="288"/>
    </location>
</feature>
<dbReference type="SUPFAM" id="SSF53187">
    <property type="entry name" value="Zn-dependent exopeptidases"/>
    <property type="match status" value="1"/>
</dbReference>
<dbReference type="Pfam" id="PF07687">
    <property type="entry name" value="M20_dimer"/>
    <property type="match status" value="1"/>
</dbReference>
<evidence type="ECO:0000256" key="14">
    <source>
        <dbReference type="NCBIfam" id="TIGR01246"/>
    </source>
</evidence>
<dbReference type="GO" id="GO:0009089">
    <property type="term" value="P:lysine biosynthetic process via diaminopimelate"/>
    <property type="evidence" value="ECO:0007669"/>
    <property type="project" value="UniProtKB-UniRule"/>
</dbReference>
<evidence type="ECO:0000256" key="1">
    <source>
        <dbReference type="ARBA" id="ARBA00005130"/>
    </source>
</evidence>
<comment type="similarity">
    <text evidence="2">Belongs to the peptidase M20A family. DapE subfamily.</text>
</comment>
<evidence type="ECO:0000256" key="6">
    <source>
        <dbReference type="ARBA" id="ARBA00022605"/>
    </source>
</evidence>
<evidence type="ECO:0000256" key="12">
    <source>
        <dbReference type="ARBA" id="ARBA00023285"/>
    </source>
</evidence>
<evidence type="ECO:0000256" key="3">
    <source>
        <dbReference type="ARBA" id="ARBA00011738"/>
    </source>
</evidence>
<sequence>MIDKNTAQKLLQDFLSIESITPNVKEAFDFLEDIFKRYNFEIHRVKFKLDDSYEVENMFAIKGNGSPHLCYAGHADVVNPGDYINWQNPPFSGKIENNKIYSRGAEDMKGAIISSLVAGINYFDKNVNTIGTLSYLITGDEEGLAINGTKPLLEWVVNQGYKIDHCIVTEPTNEDMIGDTIKIGRRGSLSFELDIQGKQGHVAYPKKARNPIPFAIKIAREISGEIDKGTEDFLPTNIEFTSFDVNNTSHNVIPDKAKLKFNIRYNDSWTENKLTEFLENIFSKHLEDNSINWQLNKISNADVYHTSSQGLSNILSDSIFRKTSLRPKFSTFGGTSDGRFISKYCPVIEFGLVGRTMHQIDENITLDDFQILTEIFDDFLVSYYSK</sequence>
<dbReference type="NCBIfam" id="NF009557">
    <property type="entry name" value="PRK13009.1"/>
    <property type="match status" value="1"/>
</dbReference>
<organism evidence="16 17">
    <name type="scientific">PS1 clade bacterium</name>
    <dbReference type="NCBI Taxonomy" id="2175152"/>
    <lineage>
        <taxon>Bacteria</taxon>
        <taxon>Pseudomonadati</taxon>
        <taxon>Pseudomonadota</taxon>
        <taxon>Alphaproteobacteria</taxon>
        <taxon>PS1 clade</taxon>
    </lineage>
</organism>
<dbReference type="GO" id="GO:0006526">
    <property type="term" value="P:L-arginine biosynthetic process"/>
    <property type="evidence" value="ECO:0007669"/>
    <property type="project" value="TreeGrafter"/>
</dbReference>
<evidence type="ECO:0000256" key="13">
    <source>
        <dbReference type="ARBA" id="ARBA00051301"/>
    </source>
</evidence>
<evidence type="ECO:0000256" key="5">
    <source>
        <dbReference type="ARBA" id="ARBA00022391"/>
    </source>
</evidence>
<dbReference type="InterPro" id="IPR005941">
    <property type="entry name" value="DapE_proteobac"/>
</dbReference>
<dbReference type="GO" id="GO:0009014">
    <property type="term" value="F:succinyl-diaminopimelate desuccinylase activity"/>
    <property type="evidence" value="ECO:0007669"/>
    <property type="project" value="UniProtKB-UniRule"/>
</dbReference>
<dbReference type="Gene3D" id="3.40.630.10">
    <property type="entry name" value="Zn peptidases"/>
    <property type="match status" value="2"/>
</dbReference>
<keyword evidence="10" id="KW-0220">Diaminopimelate biosynthesis</keyword>
<comment type="caution">
    <text evidence="16">The sequence shown here is derived from an EMBL/GenBank/DDBJ whole genome shotgun (WGS) entry which is preliminary data.</text>
</comment>
<dbReference type="EC" id="3.5.1.18" evidence="4 14"/>
<evidence type="ECO:0000313" key="16">
    <source>
        <dbReference type="EMBL" id="RCL74682.1"/>
    </source>
</evidence>
<dbReference type="SUPFAM" id="SSF55031">
    <property type="entry name" value="Bacterial exopeptidase dimerisation domain"/>
    <property type="match status" value="1"/>
</dbReference>
<dbReference type="Gene3D" id="3.30.70.360">
    <property type="match status" value="1"/>
</dbReference>
<evidence type="ECO:0000256" key="11">
    <source>
        <dbReference type="ARBA" id="ARBA00023154"/>
    </source>
</evidence>
<evidence type="ECO:0000256" key="10">
    <source>
        <dbReference type="ARBA" id="ARBA00022915"/>
    </source>
</evidence>
<name>A0A368DS72_9PROT</name>
<proteinExistence type="inferred from homology"/>
<evidence type="ECO:0000256" key="8">
    <source>
        <dbReference type="ARBA" id="ARBA00022801"/>
    </source>
</evidence>
<dbReference type="PANTHER" id="PTHR43808">
    <property type="entry name" value="ACETYLORNITHINE DEACETYLASE"/>
    <property type="match status" value="1"/>
</dbReference>
<dbReference type="InterPro" id="IPR050072">
    <property type="entry name" value="Peptidase_M20A"/>
</dbReference>
<dbReference type="InterPro" id="IPR011650">
    <property type="entry name" value="Peptidase_M20_dimer"/>
</dbReference>
<dbReference type="InterPro" id="IPR036264">
    <property type="entry name" value="Bact_exopeptidase_dim_dom"/>
</dbReference>